<name>A0A419TCU3_9FIRM</name>
<dbReference type="RefSeq" id="WP_120195246.1">
    <property type="nucleotide sequence ID" value="NZ_MCIA01000001.1"/>
</dbReference>
<keyword evidence="1" id="KW-0175">Coiled coil</keyword>
<accession>A0A419TCU3</accession>
<organism evidence="2 3">
    <name type="scientific">Lacrimispora algidixylanolytica</name>
    <dbReference type="NCBI Taxonomy" id="94868"/>
    <lineage>
        <taxon>Bacteria</taxon>
        <taxon>Bacillati</taxon>
        <taxon>Bacillota</taxon>
        <taxon>Clostridia</taxon>
        <taxon>Lachnospirales</taxon>
        <taxon>Lachnospiraceae</taxon>
        <taxon>Lacrimispora</taxon>
    </lineage>
</organism>
<proteinExistence type="predicted"/>
<keyword evidence="3" id="KW-1185">Reference proteome</keyword>
<dbReference type="AlphaFoldDB" id="A0A419TCU3"/>
<comment type="caution">
    <text evidence="2">The sequence shown here is derived from an EMBL/GenBank/DDBJ whole genome shotgun (WGS) entry which is preliminary data.</text>
</comment>
<evidence type="ECO:0000256" key="1">
    <source>
        <dbReference type="SAM" id="Coils"/>
    </source>
</evidence>
<feature type="coiled-coil region" evidence="1">
    <location>
        <begin position="49"/>
        <end position="84"/>
    </location>
</feature>
<dbReference type="Proteomes" id="UP000284277">
    <property type="component" value="Unassembled WGS sequence"/>
</dbReference>
<gene>
    <name evidence="2" type="ORF">BET01_02910</name>
</gene>
<sequence>MDKVIEKISDIESAATSIMDNANERKKAFAKKMEENTAAFDSDLEAKTNKKIEALRTQMEVEMNRQLEKQLSDSKRILTTLEKRYEEQHSQYVEDLFQTMIKE</sequence>
<dbReference type="EMBL" id="MCIA01000001">
    <property type="protein sequence ID" value="RKD35309.1"/>
    <property type="molecule type" value="Genomic_DNA"/>
</dbReference>
<evidence type="ECO:0000313" key="3">
    <source>
        <dbReference type="Proteomes" id="UP000284277"/>
    </source>
</evidence>
<evidence type="ECO:0000313" key="2">
    <source>
        <dbReference type="EMBL" id="RKD35309.1"/>
    </source>
</evidence>
<protein>
    <submittedName>
        <fullName evidence="2">ATPase</fullName>
    </submittedName>
</protein>
<reference evidence="2 3" key="1">
    <citation type="submission" date="2016-08" db="EMBL/GenBank/DDBJ databases">
        <title>A new outlook on sporulation: Clostridium algidixylanolyticum.</title>
        <authorList>
            <person name="Poppleton D.I."/>
            <person name="Gribaldo S."/>
        </authorList>
    </citation>
    <scope>NUCLEOTIDE SEQUENCE [LARGE SCALE GENOMIC DNA]</scope>
    <source>
        <strain evidence="2 3">SPL73</strain>
    </source>
</reference>
<dbReference type="OrthoDB" id="1910836at2"/>